<dbReference type="SUPFAM" id="SSF81653">
    <property type="entry name" value="Calcium ATPase, transduction domain A"/>
    <property type="match status" value="1"/>
</dbReference>
<dbReference type="InterPro" id="IPR023298">
    <property type="entry name" value="ATPase_P-typ_TM_dom_sf"/>
</dbReference>
<dbReference type="PANTHER" id="PTHR48085:SF5">
    <property type="entry name" value="CADMIUM_ZINC-TRANSPORTING ATPASE HMA4-RELATED"/>
    <property type="match status" value="1"/>
</dbReference>
<dbReference type="PROSITE" id="PS00154">
    <property type="entry name" value="ATPASE_E1_E2"/>
    <property type="match status" value="1"/>
</dbReference>
<accession>G8QXW0</accession>
<comment type="catalytic activity">
    <reaction evidence="9">
        <text>Zn(2+)(in) + ATP + H2O = Zn(2+)(out) + ADP + phosphate + H(+)</text>
        <dbReference type="Rhea" id="RHEA:20621"/>
        <dbReference type="ChEBI" id="CHEBI:15377"/>
        <dbReference type="ChEBI" id="CHEBI:15378"/>
        <dbReference type="ChEBI" id="CHEBI:29105"/>
        <dbReference type="ChEBI" id="CHEBI:30616"/>
        <dbReference type="ChEBI" id="CHEBI:43474"/>
        <dbReference type="ChEBI" id="CHEBI:456216"/>
        <dbReference type="EC" id="7.2.2.12"/>
    </reaction>
</comment>
<dbReference type="PROSITE" id="PS50846">
    <property type="entry name" value="HMA_2"/>
    <property type="match status" value="2"/>
</dbReference>
<keyword evidence="3 10" id="KW-0812">Transmembrane</keyword>
<dbReference type="SUPFAM" id="SSF55008">
    <property type="entry name" value="HMA, heavy metal-associated domain"/>
    <property type="match status" value="2"/>
</dbReference>
<evidence type="ECO:0000313" key="13">
    <source>
        <dbReference type="Proteomes" id="UP000005632"/>
    </source>
</evidence>
<feature type="transmembrane region" description="Helical" evidence="10">
    <location>
        <begin position="769"/>
        <end position="788"/>
    </location>
</feature>
<dbReference type="Proteomes" id="UP000005632">
    <property type="component" value="Chromosome"/>
</dbReference>
<dbReference type="InterPro" id="IPR001757">
    <property type="entry name" value="P_typ_ATPase"/>
</dbReference>
<dbReference type="STRING" id="158190.SpiGrapes_0623"/>
<keyword evidence="5 10" id="KW-0067">ATP-binding</keyword>
<dbReference type="PRINTS" id="PR00119">
    <property type="entry name" value="CATATPASE"/>
</dbReference>
<evidence type="ECO:0000256" key="8">
    <source>
        <dbReference type="ARBA" id="ARBA00039097"/>
    </source>
</evidence>
<feature type="transmembrane region" description="Helical" evidence="10">
    <location>
        <begin position="740"/>
        <end position="763"/>
    </location>
</feature>
<evidence type="ECO:0000313" key="12">
    <source>
        <dbReference type="EMBL" id="AEV28465.1"/>
    </source>
</evidence>
<evidence type="ECO:0000256" key="5">
    <source>
        <dbReference type="ARBA" id="ARBA00022840"/>
    </source>
</evidence>
<evidence type="ECO:0000256" key="6">
    <source>
        <dbReference type="ARBA" id="ARBA00022989"/>
    </source>
</evidence>
<organism evidence="12 13">
    <name type="scientific">Sphaerochaeta pleomorpha (strain ATCC BAA-1885 / DSM 22778 / Grapes)</name>
    <dbReference type="NCBI Taxonomy" id="158190"/>
    <lineage>
        <taxon>Bacteria</taxon>
        <taxon>Pseudomonadati</taxon>
        <taxon>Spirochaetota</taxon>
        <taxon>Spirochaetia</taxon>
        <taxon>Spirochaetales</taxon>
        <taxon>Sphaerochaetaceae</taxon>
        <taxon>Sphaerochaeta</taxon>
    </lineage>
</organism>
<keyword evidence="7 10" id="KW-0472">Membrane</keyword>
<feature type="transmembrane region" description="Helical" evidence="10">
    <location>
        <begin position="207"/>
        <end position="224"/>
    </location>
</feature>
<evidence type="ECO:0000256" key="2">
    <source>
        <dbReference type="ARBA" id="ARBA00006024"/>
    </source>
</evidence>
<feature type="transmembrane region" description="Helical" evidence="10">
    <location>
        <begin position="408"/>
        <end position="428"/>
    </location>
</feature>
<dbReference type="SUPFAM" id="SSF56784">
    <property type="entry name" value="HAD-like"/>
    <property type="match status" value="1"/>
</dbReference>
<dbReference type="InterPro" id="IPR008250">
    <property type="entry name" value="ATPase_P-typ_transduc_dom_A_sf"/>
</dbReference>
<dbReference type="InterPro" id="IPR006121">
    <property type="entry name" value="HMA_dom"/>
</dbReference>
<keyword evidence="4 10" id="KW-0547">Nucleotide-binding</keyword>
<dbReference type="Gene3D" id="2.70.150.10">
    <property type="entry name" value="Calcium-transporting ATPase, cytoplasmic transduction domain A"/>
    <property type="match status" value="1"/>
</dbReference>
<proteinExistence type="inferred from homology"/>
<dbReference type="Gene3D" id="3.40.50.1000">
    <property type="entry name" value="HAD superfamily/HAD-like"/>
    <property type="match status" value="1"/>
</dbReference>
<dbReference type="InterPro" id="IPR059000">
    <property type="entry name" value="ATPase_P-type_domA"/>
</dbReference>
<evidence type="ECO:0000256" key="10">
    <source>
        <dbReference type="RuleBase" id="RU362081"/>
    </source>
</evidence>
<comment type="subcellular location">
    <subcellularLocation>
        <location evidence="10">Cell membrane</location>
    </subcellularLocation>
    <subcellularLocation>
        <location evidence="1">Membrane</location>
        <topology evidence="1">Multi-pass membrane protein</topology>
    </subcellularLocation>
</comment>
<dbReference type="InterPro" id="IPR023299">
    <property type="entry name" value="ATPase_P-typ_cyto_dom_N"/>
</dbReference>
<keyword evidence="10" id="KW-1003">Cell membrane</keyword>
<evidence type="ECO:0000256" key="9">
    <source>
        <dbReference type="ARBA" id="ARBA00047308"/>
    </source>
</evidence>
<dbReference type="InterPro" id="IPR027256">
    <property type="entry name" value="P-typ_ATPase_IB"/>
</dbReference>
<dbReference type="GO" id="GO:0005886">
    <property type="term" value="C:plasma membrane"/>
    <property type="evidence" value="ECO:0007669"/>
    <property type="project" value="UniProtKB-SubCell"/>
</dbReference>
<evidence type="ECO:0000256" key="1">
    <source>
        <dbReference type="ARBA" id="ARBA00004141"/>
    </source>
</evidence>
<dbReference type="Gene3D" id="3.40.1110.10">
    <property type="entry name" value="Calcium-transporting ATPase, cytoplasmic domain N"/>
    <property type="match status" value="1"/>
</dbReference>
<feature type="domain" description="HMA" evidence="11">
    <location>
        <begin position="82"/>
        <end position="152"/>
    </location>
</feature>
<dbReference type="Pfam" id="PF00702">
    <property type="entry name" value="Hydrolase"/>
    <property type="match status" value="1"/>
</dbReference>
<evidence type="ECO:0000259" key="11">
    <source>
        <dbReference type="PROSITE" id="PS50846"/>
    </source>
</evidence>
<dbReference type="PRINTS" id="PR00941">
    <property type="entry name" value="CDATPASE"/>
</dbReference>
<dbReference type="InterPro" id="IPR051014">
    <property type="entry name" value="Cation_Transport_ATPase_IB"/>
</dbReference>
<dbReference type="OrthoDB" id="9760364at2"/>
<dbReference type="PANTHER" id="PTHR48085">
    <property type="entry name" value="CADMIUM/ZINC-TRANSPORTING ATPASE HMA2-RELATED"/>
    <property type="match status" value="1"/>
</dbReference>
<dbReference type="Pfam" id="PF00403">
    <property type="entry name" value="HMA"/>
    <property type="match status" value="2"/>
</dbReference>
<feature type="domain" description="HMA" evidence="11">
    <location>
        <begin position="3"/>
        <end position="67"/>
    </location>
</feature>
<dbReference type="Gene3D" id="3.30.70.100">
    <property type="match status" value="2"/>
</dbReference>
<dbReference type="InterPro" id="IPR018303">
    <property type="entry name" value="ATPase_P-typ_P_site"/>
</dbReference>
<feature type="transmembrane region" description="Helical" evidence="10">
    <location>
        <begin position="434"/>
        <end position="459"/>
    </location>
</feature>
<dbReference type="InterPro" id="IPR036412">
    <property type="entry name" value="HAD-like_sf"/>
</dbReference>
<dbReference type="GO" id="GO:0005524">
    <property type="term" value="F:ATP binding"/>
    <property type="evidence" value="ECO:0007669"/>
    <property type="project" value="UniProtKB-UniRule"/>
</dbReference>
<protein>
    <recommendedName>
        <fullName evidence="8">P-type Zn(2+) transporter</fullName>
        <ecNumber evidence="8">7.2.2.12</ecNumber>
    </recommendedName>
</protein>
<dbReference type="GO" id="GO:0016463">
    <property type="term" value="F:P-type zinc transporter activity"/>
    <property type="evidence" value="ECO:0007669"/>
    <property type="project" value="UniProtKB-EC"/>
</dbReference>
<dbReference type="InterPro" id="IPR023214">
    <property type="entry name" value="HAD_sf"/>
</dbReference>
<dbReference type="KEGG" id="sgp:SpiGrapes_0623"/>
<feature type="transmembrane region" description="Helical" evidence="10">
    <location>
        <begin position="179"/>
        <end position="201"/>
    </location>
</feature>
<dbReference type="Pfam" id="PF00122">
    <property type="entry name" value="E1-E2_ATPase"/>
    <property type="match status" value="1"/>
</dbReference>
<dbReference type="GO" id="GO:0046872">
    <property type="term" value="F:metal ion binding"/>
    <property type="evidence" value="ECO:0007669"/>
    <property type="project" value="UniProtKB-KW"/>
</dbReference>
<evidence type="ECO:0000256" key="3">
    <source>
        <dbReference type="ARBA" id="ARBA00022692"/>
    </source>
</evidence>
<dbReference type="NCBIfam" id="TIGR01494">
    <property type="entry name" value="ATPase_P-type"/>
    <property type="match status" value="1"/>
</dbReference>
<dbReference type="CDD" id="cd00371">
    <property type="entry name" value="HMA"/>
    <property type="match status" value="2"/>
</dbReference>
<dbReference type="NCBIfam" id="TIGR01525">
    <property type="entry name" value="ATPase-IB_hvy"/>
    <property type="match status" value="1"/>
</dbReference>
<dbReference type="GO" id="GO:0015086">
    <property type="term" value="F:cadmium ion transmembrane transporter activity"/>
    <property type="evidence" value="ECO:0007669"/>
    <property type="project" value="TreeGrafter"/>
</dbReference>
<dbReference type="GO" id="GO:0016887">
    <property type="term" value="F:ATP hydrolysis activity"/>
    <property type="evidence" value="ECO:0007669"/>
    <property type="project" value="InterPro"/>
</dbReference>
<dbReference type="EC" id="7.2.2.12" evidence="8"/>
<gene>
    <name evidence="12" type="ordered locus">SpiGrapes_0623</name>
</gene>
<dbReference type="EMBL" id="CP003155">
    <property type="protein sequence ID" value="AEV28465.1"/>
    <property type="molecule type" value="Genomic_DNA"/>
</dbReference>
<dbReference type="SUPFAM" id="SSF81665">
    <property type="entry name" value="Calcium ATPase, transmembrane domain M"/>
    <property type="match status" value="1"/>
</dbReference>
<comment type="similarity">
    <text evidence="2 10">Belongs to the cation transport ATPase (P-type) (TC 3.A.3) family. Type IB subfamily.</text>
</comment>
<evidence type="ECO:0000256" key="7">
    <source>
        <dbReference type="ARBA" id="ARBA00023136"/>
    </source>
</evidence>
<reference evidence="12 13" key="1">
    <citation type="submission" date="2011-11" db="EMBL/GenBank/DDBJ databases">
        <title>Complete sequence of Spirochaeta sp. grapes.</title>
        <authorList>
            <consortium name="US DOE Joint Genome Institute"/>
            <person name="Lucas S."/>
            <person name="Han J."/>
            <person name="Lapidus A."/>
            <person name="Cheng J.-F."/>
            <person name="Goodwin L."/>
            <person name="Pitluck S."/>
            <person name="Peters L."/>
            <person name="Ovchinnikova G."/>
            <person name="Munk A.C."/>
            <person name="Detter J.C."/>
            <person name="Han C."/>
            <person name="Tapia R."/>
            <person name="Land M."/>
            <person name="Hauser L."/>
            <person name="Kyrpides N."/>
            <person name="Ivanova N."/>
            <person name="Pagani I."/>
            <person name="Ritalahtilisa K."/>
            <person name="Loeffler F."/>
            <person name="Woyke T."/>
        </authorList>
    </citation>
    <scope>NUCLEOTIDE SEQUENCE [LARGE SCALE GENOMIC DNA]</scope>
    <source>
        <strain evidence="13">ATCC BAA-1885 / DSM 22778 / Grapes</strain>
    </source>
</reference>
<evidence type="ECO:0000256" key="4">
    <source>
        <dbReference type="ARBA" id="ARBA00022741"/>
    </source>
</evidence>
<dbReference type="AlphaFoldDB" id="G8QXW0"/>
<sequence length="789" mass="85168">MPITKTWTIDNLDCAACGAKVEDRIAKETGVQEAHLNFMAKKLTVTSKTEQDDLFWQGIEQTARSQQQDIILRPVQIASTCQNRKWKLKGLDCADCAANIEKAVSRLDSVQSANLDFMQMKLSVETQTTVDEQFWDEVEQVAKNIETGLEMKVIQTNAACPYCGKERCECDSIKGKTNLWFNISLIQIIISLSLFLGGSLFLDGIPSYLLILSSYLVSGYKVLFKAARNILKGKVFDENFLMAIASLGAMAIGQFSESAAVMLFYQVGEYFQDAAVNSSRRSIARAMDLKSEFAHVVKGNETIDVAVEEVPAGSIIRVKNGEKIPLDGIVVSGSSALDTKALTGESTPTFVHPNSLVNSGSFNESSVLDIQVTKVYADSTVKKIMTLVEGASANKAPSEQFITRFARLYTPFVVIVALLLTVIPSLVFGNFSTWLYRSLVFLVISCPCALVISVPLSFFAGIGRSARMGILVKGGNYLQTLSEIDTMVFDKTGTLTKGTFALRSVKVAEGTSWTEKQIRGFASALESNSSHPIARAFDLFAEGQHKVSSVTETPGQGMSGFVDGHQVLAGSSSFLYQKGILAPLGESEDLTHVQIAIDGRYAGTAEIEDETKDLAKGNLDRLRKLGIKHIVMLSGDNEAVALRVGSNLGIDEIHGGLLPQQKVEIFQSLKKKGGKVAFVGDGINDAPVLALSDVGLAMGGLGSDAAIAAADIVILDDDLAKIGTVVAIARKTSRIVKQNITFALVIKAVTLLLGAVGIATMWWAVFADVGVAMLVILNSLRLLAYKAYR</sequence>
<keyword evidence="13" id="KW-1185">Reference proteome</keyword>
<keyword evidence="6 10" id="KW-1133">Transmembrane helix</keyword>
<keyword evidence="10" id="KW-0479">Metal-binding</keyword>
<dbReference type="InterPro" id="IPR036163">
    <property type="entry name" value="HMA_dom_sf"/>
</dbReference>
<dbReference type="HOGENOM" id="CLU_001771_6_4_12"/>
<dbReference type="NCBIfam" id="TIGR01512">
    <property type="entry name" value="ATPase-IB2_Cd"/>
    <property type="match status" value="1"/>
</dbReference>
<dbReference type="eggNOG" id="COG2217">
    <property type="taxonomic scope" value="Bacteria"/>
</dbReference>
<dbReference type="RefSeq" id="WP_014269314.1">
    <property type="nucleotide sequence ID" value="NC_016633.1"/>
</dbReference>
<name>G8QXW0_SPHPG</name>